<evidence type="ECO:0000313" key="6">
    <source>
        <dbReference type="EMBL" id="MBI5252296.1"/>
    </source>
</evidence>
<keyword evidence="2" id="KW-0479">Metal-binding</keyword>
<keyword evidence="4" id="KW-0411">Iron-sulfur</keyword>
<evidence type="ECO:0000259" key="5">
    <source>
        <dbReference type="PROSITE" id="PS51379"/>
    </source>
</evidence>
<reference evidence="6" key="1">
    <citation type="submission" date="2020-07" db="EMBL/GenBank/DDBJ databases">
        <title>Huge and variable diversity of episymbiotic CPR bacteria and DPANN archaea in groundwater ecosystems.</title>
        <authorList>
            <person name="He C.Y."/>
            <person name="Keren R."/>
            <person name="Whittaker M."/>
            <person name="Farag I.F."/>
            <person name="Doudna J."/>
            <person name="Cate J.H.D."/>
            <person name="Banfield J.F."/>
        </authorList>
    </citation>
    <scope>NUCLEOTIDE SEQUENCE</scope>
    <source>
        <strain evidence="6">NC_groundwater_1664_Pr3_B-0.1um_52_9</strain>
    </source>
</reference>
<keyword evidence="1" id="KW-0004">4Fe-4S</keyword>
<evidence type="ECO:0000256" key="2">
    <source>
        <dbReference type="ARBA" id="ARBA00022723"/>
    </source>
</evidence>
<dbReference type="PROSITE" id="PS51318">
    <property type="entry name" value="TAT"/>
    <property type="match status" value="1"/>
</dbReference>
<evidence type="ECO:0000256" key="1">
    <source>
        <dbReference type="ARBA" id="ARBA00022485"/>
    </source>
</evidence>
<dbReference type="GO" id="GO:0046872">
    <property type="term" value="F:metal ion binding"/>
    <property type="evidence" value="ECO:0007669"/>
    <property type="project" value="UniProtKB-KW"/>
</dbReference>
<dbReference type="InterPro" id="IPR050954">
    <property type="entry name" value="ET_IronSulfur_Cluster-Binding"/>
</dbReference>
<dbReference type="InterPro" id="IPR006311">
    <property type="entry name" value="TAT_signal"/>
</dbReference>
<keyword evidence="3" id="KW-0408">Iron</keyword>
<evidence type="ECO:0000256" key="3">
    <source>
        <dbReference type="ARBA" id="ARBA00023004"/>
    </source>
</evidence>
<dbReference type="PROSITE" id="PS00198">
    <property type="entry name" value="4FE4S_FER_1"/>
    <property type="match status" value="1"/>
</dbReference>
<protein>
    <submittedName>
        <fullName evidence="6">4Fe-4S dicluster domain-containing protein</fullName>
    </submittedName>
</protein>
<dbReference type="PANTHER" id="PTHR43177:SF3">
    <property type="entry name" value="PROTEIN NRFC HOMOLOG"/>
    <property type="match status" value="1"/>
</dbReference>
<name>A0A9D6V9A4_9BACT</name>
<feature type="non-terminal residue" evidence="6">
    <location>
        <position position="246"/>
    </location>
</feature>
<dbReference type="PROSITE" id="PS51379">
    <property type="entry name" value="4FE4S_FER_2"/>
    <property type="match status" value="1"/>
</dbReference>
<accession>A0A9D6V9A4</accession>
<dbReference type="Gene3D" id="3.30.70.20">
    <property type="match status" value="2"/>
</dbReference>
<comment type="caution">
    <text evidence="6">The sequence shown here is derived from an EMBL/GenBank/DDBJ whole genome shotgun (WGS) entry which is preliminary data.</text>
</comment>
<feature type="domain" description="4Fe-4S ferredoxin-type" evidence="5">
    <location>
        <begin position="146"/>
        <end position="175"/>
    </location>
</feature>
<dbReference type="PANTHER" id="PTHR43177">
    <property type="entry name" value="PROTEIN NRFC"/>
    <property type="match status" value="1"/>
</dbReference>
<sequence length="246" mass="27800">MDSTRRHFLRIAGLSVLGAGARPVLDAVAAEQPKYAPGANALVGKRWAMVVDMKKCLKAKENCRDCALACHKVHNVPDIGNPKDEVKWIWLTAFDHAFPGEENHFMDEYIKTSMKGLPFPVLCNHCDNPPCVRVCPVKATFKREDGIVMMDYHRCIGCRFCMAACPYGARSLNWRDPRPFIKEVNQEYPTRTRGVVEKCTFCFERLAKGQIPACVEACKDKGLIFGDLEDPNSEIREVLRKNPTIR</sequence>
<dbReference type="InterPro" id="IPR054822">
    <property type="entry name" value="DsrO-like"/>
</dbReference>
<dbReference type="AlphaFoldDB" id="A0A9D6V9A4"/>
<dbReference type="EMBL" id="JACRDE010000592">
    <property type="protein sequence ID" value="MBI5252296.1"/>
    <property type="molecule type" value="Genomic_DNA"/>
</dbReference>
<evidence type="ECO:0000313" key="7">
    <source>
        <dbReference type="Proteomes" id="UP000807825"/>
    </source>
</evidence>
<dbReference type="GO" id="GO:0051539">
    <property type="term" value="F:4 iron, 4 sulfur cluster binding"/>
    <property type="evidence" value="ECO:0007669"/>
    <property type="project" value="UniProtKB-KW"/>
</dbReference>
<dbReference type="Proteomes" id="UP000807825">
    <property type="component" value="Unassembled WGS sequence"/>
</dbReference>
<gene>
    <name evidence="6" type="ORF">HY912_22610</name>
</gene>
<dbReference type="NCBIfam" id="NF045797">
    <property type="entry name" value="DsrO"/>
    <property type="match status" value="1"/>
</dbReference>
<proteinExistence type="predicted"/>
<dbReference type="CDD" id="cd10551">
    <property type="entry name" value="PsrB"/>
    <property type="match status" value="1"/>
</dbReference>
<dbReference type="SUPFAM" id="SSF54862">
    <property type="entry name" value="4Fe-4S ferredoxins"/>
    <property type="match status" value="1"/>
</dbReference>
<evidence type="ECO:0000256" key="4">
    <source>
        <dbReference type="ARBA" id="ARBA00023014"/>
    </source>
</evidence>
<dbReference type="Pfam" id="PF13247">
    <property type="entry name" value="Fer4_11"/>
    <property type="match status" value="2"/>
</dbReference>
<organism evidence="6 7">
    <name type="scientific">Desulfomonile tiedjei</name>
    <dbReference type="NCBI Taxonomy" id="2358"/>
    <lineage>
        <taxon>Bacteria</taxon>
        <taxon>Pseudomonadati</taxon>
        <taxon>Thermodesulfobacteriota</taxon>
        <taxon>Desulfomonilia</taxon>
        <taxon>Desulfomonilales</taxon>
        <taxon>Desulfomonilaceae</taxon>
        <taxon>Desulfomonile</taxon>
    </lineage>
</organism>
<dbReference type="InterPro" id="IPR017896">
    <property type="entry name" value="4Fe4S_Fe-S-bd"/>
</dbReference>
<dbReference type="InterPro" id="IPR017900">
    <property type="entry name" value="4Fe4S_Fe_S_CS"/>
</dbReference>